<keyword evidence="2 5" id="KW-0689">Ribosomal protein</keyword>
<accession>A0A933DR95</accession>
<proteinExistence type="inferred from homology"/>
<dbReference type="InterPro" id="IPR037229">
    <property type="entry name" value="Ribosomal_bL35_sf"/>
</dbReference>
<organism evidence="5 6">
    <name type="scientific">Candidatus Sungiibacteriota bacterium</name>
    <dbReference type="NCBI Taxonomy" id="2750080"/>
    <lineage>
        <taxon>Bacteria</taxon>
        <taxon>Candidatus Sungiibacteriota</taxon>
    </lineage>
</organism>
<dbReference type="EMBL" id="JACQMJ010000004">
    <property type="protein sequence ID" value="MBI4132101.1"/>
    <property type="molecule type" value="Genomic_DNA"/>
</dbReference>
<dbReference type="GO" id="GO:0005840">
    <property type="term" value="C:ribosome"/>
    <property type="evidence" value="ECO:0007669"/>
    <property type="project" value="UniProtKB-KW"/>
</dbReference>
<dbReference type="Pfam" id="PF01632">
    <property type="entry name" value="Ribosomal_L35p"/>
    <property type="match status" value="1"/>
</dbReference>
<name>A0A933DR95_9BACT</name>
<evidence type="ECO:0000256" key="2">
    <source>
        <dbReference type="ARBA" id="ARBA00022980"/>
    </source>
</evidence>
<gene>
    <name evidence="5" type="ORF">HY474_00540</name>
</gene>
<dbReference type="AlphaFoldDB" id="A0A933DR95"/>
<dbReference type="InterPro" id="IPR021137">
    <property type="entry name" value="Ribosomal_bL35-like"/>
</dbReference>
<evidence type="ECO:0000256" key="1">
    <source>
        <dbReference type="ARBA" id="ARBA00006598"/>
    </source>
</evidence>
<dbReference type="Gene3D" id="4.10.410.60">
    <property type="match status" value="1"/>
</dbReference>
<reference evidence="5" key="1">
    <citation type="submission" date="2020-07" db="EMBL/GenBank/DDBJ databases">
        <title>Huge and variable diversity of episymbiotic CPR bacteria and DPANN archaea in groundwater ecosystems.</title>
        <authorList>
            <person name="He C.Y."/>
            <person name="Keren R."/>
            <person name="Whittaker M."/>
            <person name="Farag I.F."/>
            <person name="Doudna J."/>
            <person name="Cate J.H.D."/>
            <person name="Banfield J.F."/>
        </authorList>
    </citation>
    <scope>NUCLEOTIDE SEQUENCE</scope>
    <source>
        <strain evidence="5">NC_groundwater_1226_Ag_S-0.1um_59_124</strain>
    </source>
</reference>
<comment type="similarity">
    <text evidence="1">Belongs to the bacterial ribosomal protein bL35 family.</text>
</comment>
<dbReference type="GO" id="GO:1990904">
    <property type="term" value="C:ribonucleoprotein complex"/>
    <property type="evidence" value="ECO:0007669"/>
    <property type="project" value="UniProtKB-KW"/>
</dbReference>
<evidence type="ECO:0000256" key="3">
    <source>
        <dbReference type="ARBA" id="ARBA00023274"/>
    </source>
</evidence>
<feature type="region of interest" description="Disordered" evidence="4">
    <location>
        <begin position="27"/>
        <end position="48"/>
    </location>
</feature>
<keyword evidence="3" id="KW-0687">Ribonucleoprotein</keyword>
<dbReference type="GO" id="GO:0003735">
    <property type="term" value="F:structural constituent of ribosome"/>
    <property type="evidence" value="ECO:0007669"/>
    <property type="project" value="InterPro"/>
</dbReference>
<dbReference type="SUPFAM" id="SSF143034">
    <property type="entry name" value="L35p-like"/>
    <property type="match status" value="1"/>
</dbReference>
<protein>
    <submittedName>
        <fullName evidence="5">50S ribosomal protein L35</fullName>
    </submittedName>
</protein>
<dbReference type="GO" id="GO:0006412">
    <property type="term" value="P:translation"/>
    <property type="evidence" value="ECO:0007669"/>
    <property type="project" value="InterPro"/>
</dbReference>
<sequence length="60" mass="7046">MAKPNKSIRKRIKLTKTGKLIRRVAGQNHFNAKESGRMRRRKGTSVPFPRSFRREILARL</sequence>
<comment type="caution">
    <text evidence="5">The sequence shown here is derived from an EMBL/GenBank/DDBJ whole genome shotgun (WGS) entry which is preliminary data.</text>
</comment>
<evidence type="ECO:0000313" key="6">
    <source>
        <dbReference type="Proteomes" id="UP000704960"/>
    </source>
</evidence>
<evidence type="ECO:0000256" key="4">
    <source>
        <dbReference type="SAM" id="MobiDB-lite"/>
    </source>
</evidence>
<dbReference type="Proteomes" id="UP000704960">
    <property type="component" value="Unassembled WGS sequence"/>
</dbReference>
<evidence type="ECO:0000313" key="5">
    <source>
        <dbReference type="EMBL" id="MBI4132101.1"/>
    </source>
</evidence>